<proteinExistence type="predicted"/>
<dbReference type="EMBL" id="RJKN01000003">
    <property type="protein sequence ID" value="ROP43735.1"/>
    <property type="molecule type" value="Genomic_DNA"/>
</dbReference>
<dbReference type="InterPro" id="IPR050570">
    <property type="entry name" value="Cell_wall_metabolism_enzyme"/>
</dbReference>
<evidence type="ECO:0000313" key="4">
    <source>
        <dbReference type="EMBL" id="ROP43735.1"/>
    </source>
</evidence>
<dbReference type="PANTHER" id="PTHR21666:SF289">
    <property type="entry name" value="L-ALA--D-GLU ENDOPEPTIDASE"/>
    <property type="match status" value="1"/>
</dbReference>
<dbReference type="GO" id="GO:0004222">
    <property type="term" value="F:metalloendopeptidase activity"/>
    <property type="evidence" value="ECO:0007669"/>
    <property type="project" value="TreeGrafter"/>
</dbReference>
<feature type="domain" description="M23ase beta-sheet core" evidence="3">
    <location>
        <begin position="64"/>
        <end position="150"/>
    </location>
</feature>
<comment type="caution">
    <text evidence="4">The sequence shown here is derived from an EMBL/GenBank/DDBJ whole genome shotgun (WGS) entry which is preliminary data.</text>
</comment>
<reference evidence="4 5" key="1">
    <citation type="journal article" date="2015" name="Stand. Genomic Sci.">
        <title>Genomic Encyclopedia of Bacterial and Archaeal Type Strains, Phase III: the genomes of soil and plant-associated and newly described type strains.</title>
        <authorList>
            <person name="Whitman W.B."/>
            <person name="Woyke T."/>
            <person name="Klenk H.P."/>
            <person name="Zhou Y."/>
            <person name="Lilburn T.G."/>
            <person name="Beck B.J."/>
            <person name="De Vos P."/>
            <person name="Vandamme P."/>
            <person name="Eisen J.A."/>
            <person name="Garrity G."/>
            <person name="Hugenholtz P."/>
            <person name="Kyrpides N.C."/>
        </authorList>
    </citation>
    <scope>NUCLEOTIDE SEQUENCE [LARGE SCALE GENOMIC DNA]</scope>
    <source>
        <strain evidence="4 5">CECT 7306</strain>
    </source>
</reference>
<dbReference type="AlphaFoldDB" id="A0A3N1HMP7"/>
<evidence type="ECO:0000259" key="3">
    <source>
        <dbReference type="Pfam" id="PF01551"/>
    </source>
</evidence>
<evidence type="ECO:0000313" key="5">
    <source>
        <dbReference type="Proteomes" id="UP000276232"/>
    </source>
</evidence>
<keyword evidence="1" id="KW-0732">Signal</keyword>
<dbReference type="FunCoup" id="A0A3N1HMP7">
    <property type="interactions" value="1"/>
</dbReference>
<organism evidence="4 5">
    <name type="scientific">Pseudokineococcus lusitanus</name>
    <dbReference type="NCBI Taxonomy" id="763993"/>
    <lineage>
        <taxon>Bacteria</taxon>
        <taxon>Bacillati</taxon>
        <taxon>Actinomycetota</taxon>
        <taxon>Actinomycetes</taxon>
        <taxon>Kineosporiales</taxon>
        <taxon>Kineosporiaceae</taxon>
        <taxon>Pseudokineococcus</taxon>
    </lineage>
</organism>
<dbReference type="Pfam" id="PF01551">
    <property type="entry name" value="Peptidase_M23"/>
    <property type="match status" value="1"/>
</dbReference>
<keyword evidence="5" id="KW-1185">Reference proteome</keyword>
<dbReference type="SUPFAM" id="SSF51261">
    <property type="entry name" value="Duplicated hybrid motif"/>
    <property type="match status" value="1"/>
</dbReference>
<sequence length="181" mass="18243">MVGASAGPLPGPPPGAAGAAPSRAAPSRAAGARAVPTGRWSWPLAPEPRVVRGFDPPARRWLAGHRGVDLAATPGSAVVSPVDGEVVWARRVVDRGVVVVLGPGGRRATLEPVDASVAVGDRVARGQRLGTLAAGHCPGGCLHWGVREGTGPRAAYLDPLALLGPAAPPVLLPLPRGPRLS</sequence>
<dbReference type="InterPro" id="IPR016047">
    <property type="entry name" value="M23ase_b-sheet_dom"/>
</dbReference>
<evidence type="ECO:0000256" key="1">
    <source>
        <dbReference type="ARBA" id="ARBA00022729"/>
    </source>
</evidence>
<dbReference type="Gene3D" id="2.70.70.10">
    <property type="entry name" value="Glucose Permease (Domain IIA)"/>
    <property type="match status" value="1"/>
</dbReference>
<gene>
    <name evidence="4" type="ORF">EDC03_1329</name>
</gene>
<protein>
    <submittedName>
        <fullName evidence="4">Peptidase M23-like protein</fullName>
    </submittedName>
</protein>
<feature type="region of interest" description="Disordered" evidence="2">
    <location>
        <begin position="1"/>
        <end position="36"/>
    </location>
</feature>
<dbReference type="CDD" id="cd12797">
    <property type="entry name" value="M23_peptidase"/>
    <property type="match status" value="1"/>
</dbReference>
<dbReference type="InParanoid" id="A0A3N1HMP7"/>
<name>A0A3N1HMP7_9ACTN</name>
<evidence type="ECO:0000256" key="2">
    <source>
        <dbReference type="SAM" id="MobiDB-lite"/>
    </source>
</evidence>
<accession>A0A3N1HMP7</accession>
<dbReference type="PANTHER" id="PTHR21666">
    <property type="entry name" value="PEPTIDASE-RELATED"/>
    <property type="match status" value="1"/>
</dbReference>
<feature type="compositionally biased region" description="Low complexity" evidence="2">
    <location>
        <begin position="16"/>
        <end position="34"/>
    </location>
</feature>
<dbReference type="Proteomes" id="UP000276232">
    <property type="component" value="Unassembled WGS sequence"/>
</dbReference>
<dbReference type="InterPro" id="IPR011055">
    <property type="entry name" value="Dup_hybrid_motif"/>
</dbReference>
<dbReference type="OrthoDB" id="5245088at2"/>